<proteinExistence type="inferred from homology"/>
<dbReference type="PRINTS" id="PR00300">
    <property type="entry name" value="CLPPROTEASEA"/>
</dbReference>
<dbReference type="Pfam" id="PF22608">
    <property type="entry name" value="DNAX_ATPase_lid"/>
    <property type="match status" value="1"/>
</dbReference>
<dbReference type="GO" id="GO:0003677">
    <property type="term" value="F:DNA binding"/>
    <property type="evidence" value="ECO:0007669"/>
    <property type="project" value="InterPro"/>
</dbReference>
<keyword evidence="5" id="KW-0479">Metal-binding</keyword>
<dbReference type="EMBL" id="JACNLK010000057">
    <property type="protein sequence ID" value="MBC8208848.1"/>
    <property type="molecule type" value="Genomic_DNA"/>
</dbReference>
<feature type="region of interest" description="Disordered" evidence="12">
    <location>
        <begin position="377"/>
        <end position="493"/>
    </location>
</feature>
<evidence type="ECO:0000256" key="3">
    <source>
        <dbReference type="ARBA" id="ARBA00022695"/>
    </source>
</evidence>
<evidence type="ECO:0000256" key="4">
    <source>
        <dbReference type="ARBA" id="ARBA00022705"/>
    </source>
</evidence>
<dbReference type="InterPro" id="IPR045085">
    <property type="entry name" value="HLD_clamp_pol_III_gamma_tau"/>
</dbReference>
<comment type="similarity">
    <text evidence="1 11">Belongs to the DnaX/STICHEL family.</text>
</comment>
<dbReference type="Gene3D" id="3.40.50.300">
    <property type="entry name" value="P-loop containing nucleotide triphosphate hydrolases"/>
    <property type="match status" value="1"/>
</dbReference>
<keyword evidence="6 11" id="KW-0547">Nucleotide-binding</keyword>
<gene>
    <name evidence="11 14" type="primary">dnaX</name>
    <name evidence="14" type="ORF">H8E79_06745</name>
</gene>
<comment type="caution">
    <text evidence="14">The sequence shown here is derived from an EMBL/GenBank/DDBJ whole genome shotgun (WGS) entry which is preliminary data.</text>
</comment>
<keyword evidence="7" id="KW-0862">Zinc</keyword>
<evidence type="ECO:0000256" key="2">
    <source>
        <dbReference type="ARBA" id="ARBA00022679"/>
    </source>
</evidence>
<feature type="compositionally biased region" description="Basic and acidic residues" evidence="12">
    <location>
        <begin position="458"/>
        <end position="473"/>
    </location>
</feature>
<evidence type="ECO:0000256" key="12">
    <source>
        <dbReference type="SAM" id="MobiDB-lite"/>
    </source>
</evidence>
<feature type="compositionally biased region" description="Polar residues" evidence="12">
    <location>
        <begin position="410"/>
        <end position="448"/>
    </location>
</feature>
<evidence type="ECO:0000256" key="6">
    <source>
        <dbReference type="ARBA" id="ARBA00022741"/>
    </source>
</evidence>
<dbReference type="PANTHER" id="PTHR11669:SF0">
    <property type="entry name" value="PROTEIN STICHEL-LIKE 2"/>
    <property type="match status" value="1"/>
</dbReference>
<dbReference type="Gene3D" id="1.10.8.60">
    <property type="match status" value="1"/>
</dbReference>
<evidence type="ECO:0000256" key="8">
    <source>
        <dbReference type="ARBA" id="ARBA00022840"/>
    </source>
</evidence>
<dbReference type="Gene3D" id="1.20.272.10">
    <property type="match status" value="1"/>
</dbReference>
<dbReference type="PANTHER" id="PTHR11669">
    <property type="entry name" value="REPLICATION FACTOR C / DNA POLYMERASE III GAMMA-TAU SUBUNIT"/>
    <property type="match status" value="1"/>
</dbReference>
<dbReference type="Proteomes" id="UP000599024">
    <property type="component" value="Unassembled WGS sequence"/>
</dbReference>
<dbReference type="Pfam" id="PF12169">
    <property type="entry name" value="DNA_pol3_gamma3"/>
    <property type="match status" value="1"/>
</dbReference>
<evidence type="ECO:0000256" key="10">
    <source>
        <dbReference type="ARBA" id="ARBA00049244"/>
    </source>
</evidence>
<dbReference type="AlphaFoldDB" id="A0A8J6N6W4"/>
<comment type="catalytic activity">
    <reaction evidence="10 11">
        <text>DNA(n) + a 2'-deoxyribonucleoside 5'-triphosphate = DNA(n+1) + diphosphate</text>
        <dbReference type="Rhea" id="RHEA:22508"/>
        <dbReference type="Rhea" id="RHEA-COMP:17339"/>
        <dbReference type="Rhea" id="RHEA-COMP:17340"/>
        <dbReference type="ChEBI" id="CHEBI:33019"/>
        <dbReference type="ChEBI" id="CHEBI:61560"/>
        <dbReference type="ChEBI" id="CHEBI:173112"/>
        <dbReference type="EC" id="2.7.7.7"/>
    </reaction>
</comment>
<dbReference type="FunFam" id="1.10.8.60:FF:000013">
    <property type="entry name" value="DNA polymerase III subunit gamma/tau"/>
    <property type="match status" value="1"/>
</dbReference>
<dbReference type="CDD" id="cd00009">
    <property type="entry name" value="AAA"/>
    <property type="match status" value="1"/>
</dbReference>
<evidence type="ECO:0000256" key="11">
    <source>
        <dbReference type="RuleBase" id="RU364063"/>
    </source>
</evidence>
<comment type="function">
    <text evidence="11">DNA polymerase III is a complex, multichain enzyme responsible for most of the replicative synthesis in bacteria. This DNA polymerase also exhibits 3' to 5' exonuclease activity.</text>
</comment>
<keyword evidence="2 11" id="KW-0808">Transferase</keyword>
<organism evidence="14 15">
    <name type="scientific">Candidatus Desulfatifera sulfidica</name>
    <dbReference type="NCBI Taxonomy" id="2841691"/>
    <lineage>
        <taxon>Bacteria</taxon>
        <taxon>Pseudomonadati</taxon>
        <taxon>Thermodesulfobacteriota</taxon>
        <taxon>Desulfobulbia</taxon>
        <taxon>Desulfobulbales</taxon>
        <taxon>Desulfobulbaceae</taxon>
        <taxon>Candidatus Desulfatifera</taxon>
    </lineage>
</organism>
<evidence type="ECO:0000256" key="9">
    <source>
        <dbReference type="ARBA" id="ARBA00022932"/>
    </source>
</evidence>
<dbReference type="FunFam" id="3.40.50.300:FF:000014">
    <property type="entry name" value="DNA polymerase III subunit gamma/tau"/>
    <property type="match status" value="1"/>
</dbReference>
<dbReference type="CDD" id="cd18137">
    <property type="entry name" value="HLD_clamp_pol_III_gamma_tau"/>
    <property type="match status" value="1"/>
</dbReference>
<dbReference type="EC" id="2.7.7.7" evidence="11"/>
<dbReference type="GO" id="GO:0009360">
    <property type="term" value="C:DNA polymerase III complex"/>
    <property type="evidence" value="ECO:0007669"/>
    <property type="project" value="InterPro"/>
</dbReference>
<dbReference type="InterPro" id="IPR022754">
    <property type="entry name" value="DNA_pol_III_gamma-3"/>
</dbReference>
<evidence type="ECO:0000256" key="7">
    <source>
        <dbReference type="ARBA" id="ARBA00022833"/>
    </source>
</evidence>
<feature type="region of interest" description="Disordered" evidence="12">
    <location>
        <begin position="571"/>
        <end position="598"/>
    </location>
</feature>
<evidence type="ECO:0000259" key="13">
    <source>
        <dbReference type="SMART" id="SM00382"/>
    </source>
</evidence>
<dbReference type="GO" id="GO:0003887">
    <property type="term" value="F:DNA-directed DNA polymerase activity"/>
    <property type="evidence" value="ECO:0007669"/>
    <property type="project" value="UniProtKB-KW"/>
</dbReference>
<comment type="subunit">
    <text evidence="11">DNA polymerase III contains a core (composed of alpha, epsilon and theta chains) that associates with a tau subunit. This core dimerizes to form the POLIII' complex. PolIII' associates with the gamma complex (composed of gamma, delta, delta', psi and chi chains) and with the beta chain to form the complete DNA polymerase III complex.</text>
</comment>
<sequence length="619" mass="69707">MSYLVLARKARPQTFDEVVGQRAIVKTLQNSLRRNRVAHAILFSGVRGVGKTTLARIMAKALTCTQGPADNPCNECESCRAITNGSALDLTEIDGASNRGIQEIRELKEKIRFLPVSGTFRIIIIDEVHMLTTEAFNALLKTLEEPPEHVYFMFATTELHKIPITILSRCQRYELKRIPAPELRDHFQRLAGSEGVELAPAALDLIVREAEGSVRDGLSLLDQVFSYGEQSISVEEVVDVLGLVNHEIITRLARSLLNRDAAEALKTLDETYSFGMDLKRFTSELLDCFRSLILCNIKGCTPLLDLPDGELATLQALAAEHSLPTLHQKLNLLMQGIENIRYSSQPRLTLETTFLKTIEADNVVPVTELLGQMDKILTGASGSPLPPATPDSTRKKKDKPATQPPESKKQTPSTAPVHQEKQGGTQSCPRHQELTASPVSETTTSQPPSLREPPPIKPYRERPSKDHSRHGQESYDQPIPETLPPQPSHSHKRNVRRDWSLFIDYVRDRSMWMAQDLQRVDSIKEVDHELRLHYSDPNNCALLRTKENIKLITEFTLDFFQKELTIRFILPQQDQDSEQDDSDSPKKQRQQLSSDPLVQMTTEIFNGQVGDIRVGPRFR</sequence>
<keyword evidence="9 11" id="KW-0239">DNA-directed DNA polymerase</keyword>
<dbReference type="NCBIfam" id="NF004046">
    <property type="entry name" value="PRK05563.1"/>
    <property type="match status" value="1"/>
</dbReference>
<dbReference type="InterPro" id="IPR050238">
    <property type="entry name" value="DNA_Rep/Repair_Clamp_Loader"/>
</dbReference>
<keyword evidence="3 11" id="KW-0548">Nucleotidyltransferase</keyword>
<dbReference type="GO" id="GO:0006261">
    <property type="term" value="P:DNA-templated DNA replication"/>
    <property type="evidence" value="ECO:0007669"/>
    <property type="project" value="TreeGrafter"/>
</dbReference>
<dbReference type="GO" id="GO:0046872">
    <property type="term" value="F:metal ion binding"/>
    <property type="evidence" value="ECO:0007669"/>
    <property type="project" value="UniProtKB-KW"/>
</dbReference>
<dbReference type="InterPro" id="IPR012763">
    <property type="entry name" value="DNA_pol_III_sug/sutau_N"/>
</dbReference>
<evidence type="ECO:0000313" key="14">
    <source>
        <dbReference type="EMBL" id="MBC8208848.1"/>
    </source>
</evidence>
<evidence type="ECO:0000256" key="5">
    <source>
        <dbReference type="ARBA" id="ARBA00022723"/>
    </source>
</evidence>
<name>A0A8J6N6W4_9BACT</name>
<protein>
    <recommendedName>
        <fullName evidence="11">DNA polymerase III subunit gamma/tau</fullName>
        <ecNumber evidence="11">2.7.7.7</ecNumber>
    </recommendedName>
</protein>
<keyword evidence="4 11" id="KW-0235">DNA replication</keyword>
<dbReference type="InterPro" id="IPR027417">
    <property type="entry name" value="P-loop_NTPase"/>
</dbReference>
<feature type="domain" description="AAA+ ATPase" evidence="13">
    <location>
        <begin position="37"/>
        <end position="179"/>
    </location>
</feature>
<dbReference type="InterPro" id="IPR008921">
    <property type="entry name" value="DNA_pol3_clamp-load_cplx_C"/>
</dbReference>
<dbReference type="NCBIfam" id="TIGR02397">
    <property type="entry name" value="dnaX_nterm"/>
    <property type="match status" value="1"/>
</dbReference>
<keyword evidence="8 11" id="KW-0067">ATP-binding</keyword>
<dbReference type="SUPFAM" id="SSF52540">
    <property type="entry name" value="P-loop containing nucleoside triphosphate hydrolases"/>
    <property type="match status" value="1"/>
</dbReference>
<dbReference type="SUPFAM" id="SSF48019">
    <property type="entry name" value="post-AAA+ oligomerization domain-like"/>
    <property type="match status" value="1"/>
</dbReference>
<evidence type="ECO:0000313" key="15">
    <source>
        <dbReference type="Proteomes" id="UP000599024"/>
    </source>
</evidence>
<dbReference type="InterPro" id="IPR003593">
    <property type="entry name" value="AAA+_ATPase"/>
</dbReference>
<dbReference type="InterPro" id="IPR001270">
    <property type="entry name" value="ClpA/B"/>
</dbReference>
<accession>A0A8J6N6W4</accession>
<dbReference type="SMART" id="SM00382">
    <property type="entry name" value="AAA"/>
    <property type="match status" value="1"/>
</dbReference>
<dbReference type="GO" id="GO:0005524">
    <property type="term" value="F:ATP binding"/>
    <property type="evidence" value="ECO:0007669"/>
    <property type="project" value="UniProtKB-KW"/>
</dbReference>
<reference evidence="14 15" key="1">
    <citation type="submission" date="2020-08" db="EMBL/GenBank/DDBJ databases">
        <title>Bridging the membrane lipid divide: bacteria of the FCB group superphylum have the potential to synthesize archaeal ether lipids.</title>
        <authorList>
            <person name="Villanueva L."/>
            <person name="Von Meijenfeldt F.A.B."/>
            <person name="Westbye A.B."/>
            <person name="Yadav S."/>
            <person name="Hopmans E.C."/>
            <person name="Dutilh B.E."/>
            <person name="Sinninghe Damste J.S."/>
        </authorList>
    </citation>
    <scope>NUCLEOTIDE SEQUENCE [LARGE SCALE GENOMIC DNA]</scope>
    <source>
        <strain evidence="14">NIOZ-UU81</strain>
    </source>
</reference>
<evidence type="ECO:0000256" key="1">
    <source>
        <dbReference type="ARBA" id="ARBA00006360"/>
    </source>
</evidence>
<dbReference type="Pfam" id="PF13177">
    <property type="entry name" value="DNA_pol3_delta2"/>
    <property type="match status" value="1"/>
</dbReference>